<accession>A0A2N3YEE4</accession>
<dbReference type="Proteomes" id="UP000233781">
    <property type="component" value="Unassembled WGS sequence"/>
</dbReference>
<reference evidence="2 3" key="1">
    <citation type="submission" date="2017-12" db="EMBL/GenBank/DDBJ databases">
        <title>Sequencing the genomes of 1000 Actinobacteria strains.</title>
        <authorList>
            <person name="Klenk H.-P."/>
        </authorList>
    </citation>
    <scope>NUCLEOTIDE SEQUENCE [LARGE SCALE GENOMIC DNA]</scope>
    <source>
        <strain evidence="2 3">DSM 12806</strain>
    </source>
</reference>
<dbReference type="Pfam" id="PF11716">
    <property type="entry name" value="MDMPI_N"/>
    <property type="match status" value="1"/>
</dbReference>
<evidence type="ECO:0000259" key="1">
    <source>
        <dbReference type="Pfam" id="PF11716"/>
    </source>
</evidence>
<organism evidence="2 3">
    <name type="scientific">Phycicoccus duodecadis</name>
    <dbReference type="NCBI Taxonomy" id="173053"/>
    <lineage>
        <taxon>Bacteria</taxon>
        <taxon>Bacillati</taxon>
        <taxon>Actinomycetota</taxon>
        <taxon>Actinomycetes</taxon>
        <taxon>Micrococcales</taxon>
        <taxon>Intrasporangiaceae</taxon>
        <taxon>Phycicoccus</taxon>
    </lineage>
</organism>
<feature type="domain" description="Mycothiol-dependent maleylpyruvate isomerase metal-binding" evidence="1">
    <location>
        <begin position="12"/>
        <end position="146"/>
    </location>
</feature>
<dbReference type="GO" id="GO:0046872">
    <property type="term" value="F:metal ion binding"/>
    <property type="evidence" value="ECO:0007669"/>
    <property type="project" value="InterPro"/>
</dbReference>
<dbReference type="EMBL" id="PJNE01000001">
    <property type="protein sequence ID" value="PKW25229.1"/>
    <property type="molecule type" value="Genomic_DNA"/>
</dbReference>
<dbReference type="GO" id="GO:0016853">
    <property type="term" value="F:isomerase activity"/>
    <property type="evidence" value="ECO:0007669"/>
    <property type="project" value="UniProtKB-KW"/>
</dbReference>
<dbReference type="NCBIfam" id="TIGR03083">
    <property type="entry name" value="maleylpyruvate isomerase family mycothiol-dependent enzyme"/>
    <property type="match status" value="1"/>
</dbReference>
<evidence type="ECO:0000313" key="2">
    <source>
        <dbReference type="EMBL" id="PKW25229.1"/>
    </source>
</evidence>
<dbReference type="InterPro" id="IPR017517">
    <property type="entry name" value="Maleyloyr_isom"/>
</dbReference>
<dbReference type="AlphaFoldDB" id="A0A2N3YEE4"/>
<dbReference type="RefSeq" id="WP_101393975.1">
    <property type="nucleotide sequence ID" value="NZ_PJNE01000001.1"/>
</dbReference>
<dbReference type="InterPro" id="IPR036527">
    <property type="entry name" value="SCP2_sterol-bd_dom_sf"/>
</dbReference>
<dbReference type="InterPro" id="IPR024344">
    <property type="entry name" value="MDMPI_metal-binding"/>
</dbReference>
<name>A0A2N3YEE4_9MICO</name>
<sequence>MATDVDVLALLERHTARLEATADALDDVTGPSLCAGWTRGHVLTHLARNAEAIARMVGAAVDDTGEAMYPSDQARDADIDAGAGRDAATQAADVRATDHAVAAALARLGPEHAERPVERTPGGRLVPAGRLGAMRLREVVLHHLDLDAGFDLGDVEPELVGFLLDEEVTRLRAVDDPPDLTLRASDGSQWTVGVGTTAVSGSPAALLGWLARGLTAGVAGHPLPRLPDGR</sequence>
<proteinExistence type="predicted"/>
<dbReference type="Gene3D" id="1.20.120.450">
    <property type="entry name" value="dinb family like domain"/>
    <property type="match status" value="1"/>
</dbReference>
<dbReference type="InterPro" id="IPR034660">
    <property type="entry name" value="DinB/YfiT-like"/>
</dbReference>
<dbReference type="SUPFAM" id="SSF109854">
    <property type="entry name" value="DinB/YfiT-like putative metalloenzymes"/>
    <property type="match status" value="1"/>
</dbReference>
<comment type="caution">
    <text evidence="2">The sequence shown here is derived from an EMBL/GenBank/DDBJ whole genome shotgun (WGS) entry which is preliminary data.</text>
</comment>
<keyword evidence="2" id="KW-0413">Isomerase</keyword>
<keyword evidence="3" id="KW-1185">Reference proteome</keyword>
<keyword evidence="2" id="KW-0670">Pyruvate</keyword>
<gene>
    <name evidence="2" type="ORF">ATL31_0015</name>
</gene>
<dbReference type="OrthoDB" id="5118203at2"/>
<protein>
    <submittedName>
        <fullName evidence="2">Maleylpyruvate isomerase</fullName>
    </submittedName>
</protein>
<dbReference type="SUPFAM" id="SSF55718">
    <property type="entry name" value="SCP-like"/>
    <property type="match status" value="1"/>
</dbReference>
<evidence type="ECO:0000313" key="3">
    <source>
        <dbReference type="Proteomes" id="UP000233781"/>
    </source>
</evidence>